<feature type="transmembrane region" description="Helical" evidence="1">
    <location>
        <begin position="83"/>
        <end position="102"/>
    </location>
</feature>
<keyword evidence="1" id="KW-0472">Membrane</keyword>
<evidence type="ECO:0000313" key="4">
    <source>
        <dbReference type="Proteomes" id="UP000620124"/>
    </source>
</evidence>
<dbReference type="Proteomes" id="UP000620124">
    <property type="component" value="Unassembled WGS sequence"/>
</dbReference>
<feature type="transmembrane region" description="Helical" evidence="1">
    <location>
        <begin position="52"/>
        <end position="71"/>
    </location>
</feature>
<feature type="transmembrane region" description="Helical" evidence="1">
    <location>
        <begin position="144"/>
        <end position="163"/>
    </location>
</feature>
<protein>
    <recommendedName>
        <fullName evidence="2">DUF6535 domain-containing protein</fullName>
    </recommendedName>
</protein>
<dbReference type="InterPro" id="IPR045338">
    <property type="entry name" value="DUF6535"/>
</dbReference>
<dbReference type="Pfam" id="PF20153">
    <property type="entry name" value="DUF6535"/>
    <property type="match status" value="1"/>
</dbReference>
<evidence type="ECO:0000256" key="1">
    <source>
        <dbReference type="SAM" id="Phobius"/>
    </source>
</evidence>
<name>A0A8H7CAC6_9AGAR</name>
<accession>A0A8H7CAC6</accession>
<comment type="caution">
    <text evidence="3">The sequence shown here is derived from an EMBL/GenBank/DDBJ whole genome shotgun (WGS) entry which is preliminary data.</text>
</comment>
<keyword evidence="1" id="KW-0812">Transmembrane</keyword>
<sequence>MNPSTLAFAKGVADVGIGLILFAKPAMLYESVATKALSSFTGLYLTDASTTLGFNHSIACLVASVGLGNLVAARSGPAALPPIFAMTAAWSGLSLLTCLLAPKEWGQGLYAMEKNPPEGPIPVVDTPGDEPCAKICWRGNMNGMLIFAGLFSAILTAFIIESYKTLQPDWSMACIAQQTLNSTKSLPPIPPHFALPCDKFAENLVGNPTTAASLACNILCGRGNFYSARRCCRLR</sequence>
<gene>
    <name evidence="3" type="ORF">MVEN_02532300</name>
</gene>
<feature type="transmembrane region" description="Helical" evidence="1">
    <location>
        <begin position="12"/>
        <end position="32"/>
    </location>
</feature>
<reference evidence="3" key="1">
    <citation type="submission" date="2020-05" db="EMBL/GenBank/DDBJ databases">
        <title>Mycena genomes resolve the evolution of fungal bioluminescence.</title>
        <authorList>
            <person name="Tsai I.J."/>
        </authorList>
    </citation>
    <scope>NUCLEOTIDE SEQUENCE</scope>
    <source>
        <strain evidence="3">CCC161011</strain>
    </source>
</reference>
<keyword evidence="4" id="KW-1185">Reference proteome</keyword>
<dbReference type="OrthoDB" id="3753443at2759"/>
<dbReference type="AlphaFoldDB" id="A0A8H7CAC6"/>
<organism evidence="3 4">
    <name type="scientific">Mycena venus</name>
    <dbReference type="NCBI Taxonomy" id="2733690"/>
    <lineage>
        <taxon>Eukaryota</taxon>
        <taxon>Fungi</taxon>
        <taxon>Dikarya</taxon>
        <taxon>Basidiomycota</taxon>
        <taxon>Agaricomycotina</taxon>
        <taxon>Agaricomycetes</taxon>
        <taxon>Agaricomycetidae</taxon>
        <taxon>Agaricales</taxon>
        <taxon>Marasmiineae</taxon>
        <taxon>Mycenaceae</taxon>
        <taxon>Mycena</taxon>
    </lineage>
</organism>
<evidence type="ECO:0000259" key="2">
    <source>
        <dbReference type="Pfam" id="PF20153"/>
    </source>
</evidence>
<proteinExistence type="predicted"/>
<dbReference type="EMBL" id="JACAZI010000034">
    <property type="protein sequence ID" value="KAF7329022.1"/>
    <property type="molecule type" value="Genomic_DNA"/>
</dbReference>
<evidence type="ECO:0000313" key="3">
    <source>
        <dbReference type="EMBL" id="KAF7329022.1"/>
    </source>
</evidence>
<feature type="domain" description="DUF6535" evidence="2">
    <location>
        <begin position="137"/>
        <end position="220"/>
    </location>
</feature>
<keyword evidence="1" id="KW-1133">Transmembrane helix</keyword>